<evidence type="ECO:0008006" key="4">
    <source>
        <dbReference type="Google" id="ProtNLM"/>
    </source>
</evidence>
<dbReference type="OrthoDB" id="1934339at2"/>
<reference evidence="2 3" key="1">
    <citation type="submission" date="2012-05" db="EMBL/GenBank/DDBJ databases">
        <authorList>
            <person name="Weinstock G."/>
            <person name="Sodergren E."/>
            <person name="Lobos E.A."/>
            <person name="Fulton L."/>
            <person name="Fulton R."/>
            <person name="Courtney L."/>
            <person name="Fronick C."/>
            <person name="O'Laughlin M."/>
            <person name="Godfrey J."/>
            <person name="Wilson R.M."/>
            <person name="Miner T."/>
            <person name="Farmer C."/>
            <person name="Delehaunty K."/>
            <person name="Cordes M."/>
            <person name="Minx P."/>
            <person name="Tomlinson C."/>
            <person name="Chen J."/>
            <person name="Wollam A."/>
            <person name="Pepin K.H."/>
            <person name="Bhonagiri V."/>
            <person name="Zhang X."/>
            <person name="Suruliraj S."/>
            <person name="Warren W."/>
            <person name="Mitreva M."/>
            <person name="Mardis E.R."/>
            <person name="Wilson R.K."/>
        </authorList>
    </citation>
    <scope>NUCLEOTIDE SEQUENCE [LARGE SCALE GENOMIC DNA]</scope>
    <source>
        <strain evidence="2 3">DSM 1785</strain>
    </source>
</reference>
<evidence type="ECO:0000256" key="1">
    <source>
        <dbReference type="SAM" id="SignalP"/>
    </source>
</evidence>
<dbReference type="PATRIC" id="fig|545697.3.peg.325"/>
<gene>
    <name evidence="2" type="ORF">HMPREF0216_00333</name>
</gene>
<dbReference type="Proteomes" id="UP000010420">
    <property type="component" value="Unassembled WGS sequence"/>
</dbReference>
<dbReference type="RefSeq" id="WP_005210323.1">
    <property type="nucleotide sequence ID" value="NZ_KB291606.1"/>
</dbReference>
<comment type="caution">
    <text evidence="2">The sequence shown here is derived from an EMBL/GenBank/DDBJ whole genome shotgun (WGS) entry which is preliminary data.</text>
</comment>
<proteinExistence type="predicted"/>
<keyword evidence="3" id="KW-1185">Reference proteome</keyword>
<dbReference type="AlphaFoldDB" id="L1QMR2"/>
<keyword evidence="1" id="KW-0732">Signal</keyword>
<evidence type="ECO:0000313" key="3">
    <source>
        <dbReference type="Proteomes" id="UP000010420"/>
    </source>
</evidence>
<dbReference type="STRING" id="545697.HMPREF0216_00333"/>
<dbReference type="HOGENOM" id="CLU_1445307_0_0_9"/>
<dbReference type="eggNOG" id="ENOG5030GEY">
    <property type="taxonomic scope" value="Bacteria"/>
</dbReference>
<organism evidence="2 3">
    <name type="scientific">Clostridium celatum DSM 1785</name>
    <dbReference type="NCBI Taxonomy" id="545697"/>
    <lineage>
        <taxon>Bacteria</taxon>
        <taxon>Bacillati</taxon>
        <taxon>Bacillota</taxon>
        <taxon>Clostridia</taxon>
        <taxon>Eubacteriales</taxon>
        <taxon>Clostridiaceae</taxon>
        <taxon>Clostridium</taxon>
    </lineage>
</organism>
<feature type="signal peptide" evidence="1">
    <location>
        <begin position="1"/>
        <end position="22"/>
    </location>
</feature>
<evidence type="ECO:0000313" key="2">
    <source>
        <dbReference type="EMBL" id="EKY29279.1"/>
    </source>
</evidence>
<accession>L1QMR2</accession>
<feature type="chain" id="PRO_5039118273" description="Lioprotein" evidence="1">
    <location>
        <begin position="23"/>
        <end position="187"/>
    </location>
</feature>
<protein>
    <recommendedName>
        <fullName evidence="4">Lioprotein</fullName>
    </recommendedName>
</protein>
<sequence length="187" mass="21102">MKKNLKSLSLFLVSLIMLTLVGCSNNKTSNNSSNSATITPPTNQEYYDYLTERYDHYFKDNLLNTTYDIYVDDFTYDNSYDEFITAYNGSYDELKADLEAFKKDLQDNVVKGNAEVDKFNQEVITATDKAIISVDDYNGSFSEKAKDYATLSKDEVVKGLKSIGLDVHNAKLDLDNLIDTAKSRLGV</sequence>
<dbReference type="EMBL" id="AMEZ01000012">
    <property type="protein sequence ID" value="EKY29279.1"/>
    <property type="molecule type" value="Genomic_DNA"/>
</dbReference>
<name>L1QMR2_9CLOT</name>
<dbReference type="PROSITE" id="PS51257">
    <property type="entry name" value="PROKAR_LIPOPROTEIN"/>
    <property type="match status" value="1"/>
</dbReference>